<dbReference type="EMBL" id="BPLR01015322">
    <property type="protein sequence ID" value="GIY75287.1"/>
    <property type="molecule type" value="Genomic_DNA"/>
</dbReference>
<dbReference type="Proteomes" id="UP001054945">
    <property type="component" value="Unassembled WGS sequence"/>
</dbReference>
<proteinExistence type="predicted"/>
<gene>
    <name evidence="1" type="ORF">CEXT_73591</name>
</gene>
<protein>
    <submittedName>
        <fullName evidence="1">Uncharacterized protein</fullName>
    </submittedName>
</protein>
<evidence type="ECO:0000313" key="1">
    <source>
        <dbReference type="EMBL" id="GIY75287.1"/>
    </source>
</evidence>
<comment type="caution">
    <text evidence="1">The sequence shown here is derived from an EMBL/GenBank/DDBJ whole genome shotgun (WGS) entry which is preliminary data.</text>
</comment>
<dbReference type="AlphaFoldDB" id="A0AAV4VY40"/>
<evidence type="ECO:0000313" key="2">
    <source>
        <dbReference type="Proteomes" id="UP001054945"/>
    </source>
</evidence>
<reference evidence="1 2" key="1">
    <citation type="submission" date="2021-06" db="EMBL/GenBank/DDBJ databases">
        <title>Caerostris extrusa draft genome.</title>
        <authorList>
            <person name="Kono N."/>
            <person name="Arakawa K."/>
        </authorList>
    </citation>
    <scope>NUCLEOTIDE SEQUENCE [LARGE SCALE GENOMIC DNA]</scope>
</reference>
<accession>A0AAV4VY40</accession>
<name>A0AAV4VY40_CAEEX</name>
<sequence length="120" mass="13232">MKKGKSYRCRQQERQIACQSSEKMLASQLQPSTQSQRVAQNGAVIREPTPLLTCSSALAFTLPGRRLNSDLPGRLLKDAESLAESEHKGSLRIKAQHSQKASDLHLTKGQLENIAFCISV</sequence>
<keyword evidence="2" id="KW-1185">Reference proteome</keyword>
<organism evidence="1 2">
    <name type="scientific">Caerostris extrusa</name>
    <name type="common">Bark spider</name>
    <name type="synonym">Caerostris bankana</name>
    <dbReference type="NCBI Taxonomy" id="172846"/>
    <lineage>
        <taxon>Eukaryota</taxon>
        <taxon>Metazoa</taxon>
        <taxon>Ecdysozoa</taxon>
        <taxon>Arthropoda</taxon>
        <taxon>Chelicerata</taxon>
        <taxon>Arachnida</taxon>
        <taxon>Araneae</taxon>
        <taxon>Araneomorphae</taxon>
        <taxon>Entelegynae</taxon>
        <taxon>Araneoidea</taxon>
        <taxon>Araneidae</taxon>
        <taxon>Caerostris</taxon>
    </lineage>
</organism>